<evidence type="ECO:0000313" key="14">
    <source>
        <dbReference type="Proteomes" id="UP000515291"/>
    </source>
</evidence>
<dbReference type="EMBL" id="KT955714">
    <property type="protein sequence ID" value="AMH39564.1"/>
    <property type="molecule type" value="Genomic_DNA"/>
</dbReference>
<dbReference type="Proteomes" id="UP000076574">
    <property type="component" value="Unassembled WGS sequence"/>
</dbReference>
<dbReference type="Pfam" id="PF07559">
    <property type="entry name" value="FlgE_D2"/>
    <property type="match status" value="1"/>
</dbReference>
<feature type="domain" description="Flagellar hook protein FlgE/F/G-like D1" evidence="9">
    <location>
        <begin position="84"/>
        <end position="128"/>
    </location>
</feature>
<dbReference type="Pfam" id="PF00460">
    <property type="entry name" value="Flg_bb_rod"/>
    <property type="match status" value="1"/>
</dbReference>
<evidence type="ECO:0000256" key="1">
    <source>
        <dbReference type="ARBA" id="ARBA00004117"/>
    </source>
</evidence>
<dbReference type="InterPro" id="IPR010930">
    <property type="entry name" value="Flg_bb/hook_C_dom"/>
</dbReference>
<evidence type="ECO:0000256" key="4">
    <source>
        <dbReference type="ARBA" id="ARBA00023143"/>
    </source>
</evidence>
<dbReference type="Gene3D" id="2.60.98.20">
    <property type="entry name" value="Flagellar hook protein FlgE"/>
    <property type="match status" value="1"/>
</dbReference>
<reference evidence="14" key="3">
    <citation type="journal article" date="2020" name="Mol. Plant Microbe">
        <title>Rhizobial microsymbionts of the narrowly endemic Oxytropis species growing in Kamchatka are characterized by significant genetic diversity and possess a set of genes that are associated with T3SS and T6SS secretion systems and can affect the development of symbiosis.</title>
        <authorList>
            <person name="Safronova V."/>
            <person name="Guro P."/>
            <person name="Sazanova A."/>
            <person name="Kuznetsova I."/>
            <person name="Belimov A."/>
            <person name="Yakubov V."/>
            <person name="Chirak E."/>
            <person name="Afonin A."/>
            <person name="Gogolev Y."/>
            <person name="Andronov E."/>
            <person name="Tikhonovich I."/>
        </authorList>
    </citation>
    <scope>NUCLEOTIDE SEQUENCE [LARGE SCALE GENOMIC DNA]</scope>
    <source>
        <strain evidence="14">581</strain>
    </source>
</reference>
<dbReference type="EMBL" id="LVYV01000001">
    <property type="protein sequence ID" value="KZD25529.1"/>
    <property type="molecule type" value="Genomic_DNA"/>
</dbReference>
<dbReference type="GO" id="GO:0009425">
    <property type="term" value="C:bacterial-type flagellum basal body"/>
    <property type="evidence" value="ECO:0007669"/>
    <property type="project" value="UniProtKB-SubCell"/>
</dbReference>
<evidence type="ECO:0000313" key="12">
    <source>
        <dbReference type="EMBL" id="QND73732.1"/>
    </source>
</evidence>
<keyword evidence="13" id="KW-1185">Reference proteome</keyword>
<gene>
    <name evidence="10" type="primary">flgE_2</name>
    <name evidence="11" type="ORF">A4A58_03705</name>
    <name evidence="12" type="ORF">HB776_22905</name>
    <name evidence="10" type="ORF">PROKKA_00753</name>
</gene>
<dbReference type="InterPro" id="IPR037058">
    <property type="entry name" value="Falgellar_hook_FlgE_sf"/>
</dbReference>
<dbReference type="PANTHER" id="PTHR30435:SF1">
    <property type="entry name" value="FLAGELLAR HOOK PROTEIN FLGE"/>
    <property type="match status" value="1"/>
</dbReference>
<dbReference type="AlphaFoldDB" id="A0A109ZYF4"/>
<feature type="domain" description="Flagellar hook protein FlgE D2" evidence="8">
    <location>
        <begin position="171"/>
        <end position="293"/>
    </location>
</feature>
<dbReference type="InterPro" id="IPR011491">
    <property type="entry name" value="FlgE_D2"/>
</dbReference>
<proteinExistence type="inferred from homology"/>
<dbReference type="Pfam" id="PF22692">
    <property type="entry name" value="LlgE_F_G_D1"/>
    <property type="match status" value="1"/>
</dbReference>
<comment type="function">
    <text evidence="5">A flexible structure which links the flagellar filament to the drive apparatus in the basal body.</text>
</comment>
<keyword evidence="10" id="KW-0966">Cell projection</keyword>
<evidence type="ECO:0000259" key="8">
    <source>
        <dbReference type="Pfam" id="PF07559"/>
    </source>
</evidence>
<dbReference type="InterPro" id="IPR019776">
    <property type="entry name" value="Flagellar_basal_body_rod_CS"/>
</dbReference>
<name>A0A109ZYF4_9BRAD</name>
<dbReference type="GO" id="GO:0005829">
    <property type="term" value="C:cytosol"/>
    <property type="evidence" value="ECO:0007669"/>
    <property type="project" value="TreeGrafter"/>
</dbReference>
<dbReference type="NCBIfam" id="TIGR03506">
    <property type="entry name" value="FlgEFG_subfam"/>
    <property type="match status" value="1"/>
</dbReference>
<comment type="similarity">
    <text evidence="2 5">Belongs to the flagella basal body rod proteins family.</text>
</comment>
<protein>
    <recommendedName>
        <fullName evidence="3 5">Flagellar hook protein FlgE</fullName>
    </recommendedName>
</protein>
<dbReference type="EMBL" id="CP050292">
    <property type="protein sequence ID" value="QND73732.1"/>
    <property type="molecule type" value="Genomic_DNA"/>
</dbReference>
<dbReference type="InterPro" id="IPR053967">
    <property type="entry name" value="LlgE_F_G-like_D1"/>
</dbReference>
<keyword evidence="4 5" id="KW-0975">Bacterial flagellum</keyword>
<dbReference type="InterPro" id="IPR037925">
    <property type="entry name" value="FlgE/F/G-like"/>
</dbReference>
<keyword evidence="10" id="KW-0969">Cilium</keyword>
<dbReference type="RefSeq" id="WP_068729872.1">
    <property type="nucleotide sequence ID" value="NZ_CP050292.1"/>
</dbReference>
<evidence type="ECO:0000313" key="11">
    <source>
        <dbReference type="EMBL" id="KZD25529.1"/>
    </source>
</evidence>
<feature type="domain" description="Flagellar basal body rod protein N-terminal" evidence="6">
    <location>
        <begin position="7"/>
        <end position="37"/>
    </location>
</feature>
<feature type="domain" description="Flagellar basal-body/hook protein C-terminal" evidence="7">
    <location>
        <begin position="371"/>
        <end position="414"/>
    </location>
</feature>
<dbReference type="OrthoDB" id="8372879at2"/>
<evidence type="ECO:0000256" key="2">
    <source>
        <dbReference type="ARBA" id="ARBA00009677"/>
    </source>
</evidence>
<evidence type="ECO:0000259" key="9">
    <source>
        <dbReference type="Pfam" id="PF22692"/>
    </source>
</evidence>
<dbReference type="Pfam" id="PF06429">
    <property type="entry name" value="Flg_bbr_C"/>
    <property type="match status" value="1"/>
</dbReference>
<evidence type="ECO:0000259" key="6">
    <source>
        <dbReference type="Pfam" id="PF00460"/>
    </source>
</evidence>
<keyword evidence="10" id="KW-0282">Flagellum</keyword>
<reference evidence="12" key="4">
    <citation type="journal article" date="2020" name="Mol. Plant Microbe Interact.">
        <title>Complete genome sequences of four natural Pseudomonas isolates that catabolize a wide range of aromatic compounds relevant to lignin valorization.</title>
        <authorList>
            <person name="Hatmaker E.A."/>
            <person name="Presle G."/>
            <person name="Cannon O."/>
            <person name="Guss A.M."/>
            <person name="Elkins J.G."/>
        </authorList>
    </citation>
    <scope>NUCLEOTIDE SEQUENCE</scope>
    <source>
        <strain evidence="12">581</strain>
    </source>
</reference>
<dbReference type="GO" id="GO:0071978">
    <property type="term" value="P:bacterial-type flagellum-dependent swarming motility"/>
    <property type="evidence" value="ECO:0007669"/>
    <property type="project" value="TreeGrafter"/>
</dbReference>
<reference evidence="10" key="1">
    <citation type="submission" date="2015-10" db="EMBL/GenBank/DDBJ databases">
        <title>Evolution marks in rhizobial microsymbionts genomes from the relict species Vavilovia formosa (Stev.) Fed.</title>
        <authorList>
            <person name="Kopat V."/>
        </authorList>
    </citation>
    <scope>NUCLEOTIDE SEQUENCE</scope>
    <source>
        <strain evidence="10">Vaf-07</strain>
    </source>
</reference>
<dbReference type="KEGG" id="trb:HB776_22905"/>
<reference evidence="11 13" key="2">
    <citation type="submission" date="2016-03" db="EMBL/GenBank/DDBJ databases">
        <title>Microsymbionts genomes from the relict species Vavilovia formosa (Stev.) Fed.</title>
        <authorList>
            <person name="Kopat V."/>
            <person name="Chirak E."/>
            <person name="Kimeklis A."/>
            <person name="Andronov E."/>
        </authorList>
    </citation>
    <scope>NUCLEOTIDE SEQUENCE [LARGE SCALE GENOMIC DNA]</scope>
    <source>
        <strain evidence="11 13">Vaf07</strain>
    </source>
</reference>
<dbReference type="PANTHER" id="PTHR30435">
    <property type="entry name" value="FLAGELLAR PROTEIN"/>
    <property type="match status" value="1"/>
</dbReference>
<evidence type="ECO:0000259" key="7">
    <source>
        <dbReference type="Pfam" id="PF06429"/>
    </source>
</evidence>
<comment type="subcellular location">
    <subcellularLocation>
        <location evidence="1 5">Bacterial flagellum basal body</location>
    </subcellularLocation>
</comment>
<dbReference type="PROSITE" id="PS00588">
    <property type="entry name" value="FLAGELLA_BB_ROD"/>
    <property type="match status" value="1"/>
</dbReference>
<accession>A0A109ZYF4</accession>
<evidence type="ECO:0000313" key="13">
    <source>
        <dbReference type="Proteomes" id="UP000076574"/>
    </source>
</evidence>
<organism evidence="10">
    <name type="scientific">Tardiphaga robiniae</name>
    <dbReference type="NCBI Taxonomy" id="943830"/>
    <lineage>
        <taxon>Bacteria</taxon>
        <taxon>Pseudomonadati</taxon>
        <taxon>Pseudomonadota</taxon>
        <taxon>Alphaproteobacteria</taxon>
        <taxon>Hyphomicrobiales</taxon>
        <taxon>Nitrobacteraceae</taxon>
        <taxon>Tardiphaga</taxon>
    </lineage>
</organism>
<sequence length="416" mass="43193">MSLYGVMRTGGSGMNAQSNKLATVADNIANVNTTGYKRASTEFSSLILRSGTGNYNSGSVETQVRYAISDPGTMNYTTSATDLAIQGNGFFVVSDAGGTPYLTRAGSFVPDGQGNLYNTGGYYLMGYNIKNGAQPNVVANGLGNLEVVNIAQQSLLGNPTTQAGISSANLDSNAAISAGPPNFTSKTSVITYDNIGNAVKLDMYMFKTAANTWDVQIYNSAGAAAGGGFPYAAGSQLGTTQTFTFDVSATGKGRLAAASPTSMAFTIPGGSPVTFDMSSMTQVADEFQFKATTNGNAPSALDRVEVSSDGTMYSIFDDGTRIASYKIPLATVPSPDNLSPEVGNVYSISTNSGNIQVDFAGNSGLGTIKPEALEASNVDLANELTAMIESQRGYTANSKVFQTGADLLDVLVNLKR</sequence>
<evidence type="ECO:0000256" key="5">
    <source>
        <dbReference type="RuleBase" id="RU362116"/>
    </source>
</evidence>
<dbReference type="InterPro" id="IPR001444">
    <property type="entry name" value="Flag_bb_rod_N"/>
</dbReference>
<dbReference type="GO" id="GO:0009424">
    <property type="term" value="C:bacterial-type flagellum hook"/>
    <property type="evidence" value="ECO:0007669"/>
    <property type="project" value="TreeGrafter"/>
</dbReference>
<dbReference type="InterPro" id="IPR020013">
    <property type="entry name" value="Flagellar_FlgE/F/G"/>
</dbReference>
<evidence type="ECO:0000313" key="10">
    <source>
        <dbReference type="EMBL" id="AMH39564.1"/>
    </source>
</evidence>
<dbReference type="STRING" id="943830.A4A58_03705"/>
<dbReference type="Proteomes" id="UP000515291">
    <property type="component" value="Chromosome"/>
</dbReference>
<dbReference type="SUPFAM" id="SSF117143">
    <property type="entry name" value="Flagellar hook protein flgE"/>
    <property type="match status" value="1"/>
</dbReference>
<evidence type="ECO:0000256" key="3">
    <source>
        <dbReference type="ARBA" id="ARBA00019015"/>
    </source>
</evidence>